<name>A0A853IAJ8_9GAMM</name>
<keyword evidence="4" id="KW-1185">Reference proteome</keyword>
<evidence type="ECO:0000256" key="2">
    <source>
        <dbReference type="ARBA" id="ARBA00093628"/>
    </source>
</evidence>
<dbReference type="AlphaFoldDB" id="A0A853IAJ8"/>
<comment type="similarity">
    <text evidence="1">Belongs to the MaoP family.</text>
</comment>
<evidence type="ECO:0000313" key="4">
    <source>
        <dbReference type="Proteomes" id="UP000569732"/>
    </source>
</evidence>
<dbReference type="RefSeq" id="WP_180570832.1">
    <property type="nucleotide sequence ID" value="NZ_JACCKB010000052.1"/>
</dbReference>
<gene>
    <name evidence="3" type="primary">maoP</name>
    <name evidence="3" type="ORF">H0A36_22700</name>
</gene>
<protein>
    <recommendedName>
        <fullName evidence="2">Macrodomain Ori protein</fullName>
    </recommendedName>
</protein>
<dbReference type="EMBL" id="JACCKB010000052">
    <property type="protein sequence ID" value="NYZ68832.1"/>
    <property type="molecule type" value="Genomic_DNA"/>
</dbReference>
<accession>A0A853IAJ8</accession>
<organism evidence="3 4">
    <name type="scientific">Spartinivicinus marinus</name>
    <dbReference type="NCBI Taxonomy" id="2994442"/>
    <lineage>
        <taxon>Bacteria</taxon>
        <taxon>Pseudomonadati</taxon>
        <taxon>Pseudomonadota</taxon>
        <taxon>Gammaproteobacteria</taxon>
        <taxon>Oceanospirillales</taxon>
        <taxon>Zooshikellaceae</taxon>
        <taxon>Spartinivicinus</taxon>
    </lineage>
</organism>
<comment type="caution">
    <text evidence="3">The sequence shown here is derived from an EMBL/GenBank/DDBJ whole genome shotgun (WGS) entry which is preliminary data.</text>
</comment>
<dbReference type="InterPro" id="IPR007335">
    <property type="entry name" value="DUF413"/>
</dbReference>
<evidence type="ECO:0000313" key="3">
    <source>
        <dbReference type="EMBL" id="NYZ68832.1"/>
    </source>
</evidence>
<sequence length="117" mass="13746">MKGQYDLTGFFRSNAAWFDDVNYFHGFHRCGDFSVSEADFLSYYGRSLNDLTAGIREPQTEQEQALIEVISGLRQPETFYEKTWLKYLNKTRDIPIVSSVHYCDYSRSYYDSVEEYG</sequence>
<dbReference type="Pfam" id="PF04219">
    <property type="entry name" value="DUF413"/>
    <property type="match status" value="1"/>
</dbReference>
<reference evidence="3 4" key="1">
    <citation type="submission" date="2020-07" db="EMBL/GenBank/DDBJ databases">
        <title>Endozoicomonas sp. nov., isolated from sediment.</title>
        <authorList>
            <person name="Gu T."/>
        </authorList>
    </citation>
    <scope>NUCLEOTIDE SEQUENCE [LARGE SCALE GENOMIC DNA]</scope>
    <source>
        <strain evidence="3 4">SM1973</strain>
    </source>
</reference>
<evidence type="ECO:0000256" key="1">
    <source>
        <dbReference type="ARBA" id="ARBA00093464"/>
    </source>
</evidence>
<dbReference type="Proteomes" id="UP000569732">
    <property type="component" value="Unassembled WGS sequence"/>
</dbReference>
<proteinExistence type="inferred from homology"/>